<dbReference type="RefSeq" id="WP_114998222.1">
    <property type="nucleotide sequence ID" value="NZ_UFXS01000001.1"/>
</dbReference>
<sequence>MKNNKIHSSSLSTKAKNTLSDFYWLTIGGKKIYKEISFSDVEPVNLAQISKLRNVGIITIKELTNFCKENDINYKAYKKPVDNRGRNKKQKQHA</sequence>
<dbReference type="AlphaFoldDB" id="A0A376G0J1"/>
<dbReference type="EMBL" id="UFXS01000001">
    <property type="protein sequence ID" value="STD53053.1"/>
    <property type="molecule type" value="Genomic_DNA"/>
</dbReference>
<gene>
    <name evidence="1" type="ORF">NCTC13456_00271</name>
</gene>
<reference evidence="1 2" key="1">
    <citation type="submission" date="2018-06" db="EMBL/GenBank/DDBJ databases">
        <authorList>
            <consortium name="Pathogen Informatics"/>
            <person name="Doyle S."/>
        </authorList>
    </citation>
    <scope>NUCLEOTIDE SEQUENCE [LARGE SCALE GENOMIC DNA]</scope>
    <source>
        <strain evidence="1 2">NCTC13456</strain>
    </source>
</reference>
<evidence type="ECO:0000313" key="1">
    <source>
        <dbReference type="EMBL" id="STD53053.1"/>
    </source>
</evidence>
<accession>A0A376G0J1</accession>
<dbReference type="Proteomes" id="UP000254737">
    <property type="component" value="Unassembled WGS sequence"/>
</dbReference>
<organism evidence="1 2">
    <name type="scientific">Empedobacter falsenii</name>
    <dbReference type="NCBI Taxonomy" id="343874"/>
    <lineage>
        <taxon>Bacteria</taxon>
        <taxon>Pseudomonadati</taxon>
        <taxon>Bacteroidota</taxon>
        <taxon>Flavobacteriia</taxon>
        <taxon>Flavobacteriales</taxon>
        <taxon>Weeksellaceae</taxon>
        <taxon>Empedobacter</taxon>
    </lineage>
</organism>
<evidence type="ECO:0000313" key="2">
    <source>
        <dbReference type="Proteomes" id="UP000254737"/>
    </source>
</evidence>
<proteinExistence type="predicted"/>
<name>A0A376G0J1_9FLAO</name>
<protein>
    <submittedName>
        <fullName evidence="1">Uncharacterized protein</fullName>
    </submittedName>
</protein>